<protein>
    <recommendedName>
        <fullName evidence="6">FAD-binding PCMH-type domain-containing protein</fullName>
    </recommendedName>
</protein>
<dbReference type="InterPro" id="IPR016166">
    <property type="entry name" value="FAD-bd_PCMH"/>
</dbReference>
<dbReference type="PANTHER" id="PTHR42973">
    <property type="entry name" value="BINDING OXIDOREDUCTASE, PUTATIVE (AFU_ORTHOLOGUE AFUA_1G17690)-RELATED"/>
    <property type="match status" value="1"/>
</dbReference>
<dbReference type="InterPro" id="IPR036318">
    <property type="entry name" value="FAD-bd_PCMH-like_sf"/>
</dbReference>
<evidence type="ECO:0000256" key="2">
    <source>
        <dbReference type="ARBA" id="ARBA00005466"/>
    </source>
</evidence>
<evidence type="ECO:0000313" key="7">
    <source>
        <dbReference type="EMBL" id="KAF9584394.1"/>
    </source>
</evidence>
<keyword evidence="5" id="KW-0560">Oxidoreductase</keyword>
<dbReference type="Pfam" id="PF08031">
    <property type="entry name" value="BBE"/>
    <property type="match status" value="1"/>
</dbReference>
<reference evidence="7" key="1">
    <citation type="journal article" date="2020" name="Fungal Divers.">
        <title>Resolving the Mortierellaceae phylogeny through synthesis of multi-gene phylogenetics and phylogenomics.</title>
        <authorList>
            <person name="Vandepol N."/>
            <person name="Liber J."/>
            <person name="Desiro A."/>
            <person name="Na H."/>
            <person name="Kennedy M."/>
            <person name="Barry K."/>
            <person name="Grigoriev I.V."/>
            <person name="Miller A.N."/>
            <person name="O'Donnell K."/>
            <person name="Stajich J.E."/>
            <person name="Bonito G."/>
        </authorList>
    </citation>
    <scope>NUCLEOTIDE SEQUENCE</scope>
    <source>
        <strain evidence="7">KOD1015</strain>
    </source>
</reference>
<accession>A0A9P6KG71</accession>
<evidence type="ECO:0000256" key="4">
    <source>
        <dbReference type="ARBA" id="ARBA00022827"/>
    </source>
</evidence>
<keyword evidence="3" id="KW-0285">Flavoprotein</keyword>
<comment type="caution">
    <text evidence="7">The sequence shown here is derived from an EMBL/GenBank/DDBJ whole genome shotgun (WGS) entry which is preliminary data.</text>
</comment>
<keyword evidence="4" id="KW-0274">FAD</keyword>
<evidence type="ECO:0000259" key="6">
    <source>
        <dbReference type="PROSITE" id="PS51387"/>
    </source>
</evidence>
<dbReference type="Pfam" id="PF01565">
    <property type="entry name" value="FAD_binding_4"/>
    <property type="match status" value="1"/>
</dbReference>
<dbReference type="SUPFAM" id="SSF56176">
    <property type="entry name" value="FAD-binding/transporter-associated domain-like"/>
    <property type="match status" value="1"/>
</dbReference>
<evidence type="ECO:0000256" key="1">
    <source>
        <dbReference type="ARBA" id="ARBA00001974"/>
    </source>
</evidence>
<dbReference type="InterPro" id="IPR012951">
    <property type="entry name" value="BBE"/>
</dbReference>
<gene>
    <name evidence="7" type="ORF">BGW38_006629</name>
</gene>
<dbReference type="Gene3D" id="3.40.462.20">
    <property type="match status" value="1"/>
</dbReference>
<dbReference type="GO" id="GO:0016491">
    <property type="term" value="F:oxidoreductase activity"/>
    <property type="evidence" value="ECO:0007669"/>
    <property type="project" value="UniProtKB-KW"/>
</dbReference>
<evidence type="ECO:0000313" key="8">
    <source>
        <dbReference type="Proteomes" id="UP000780801"/>
    </source>
</evidence>
<comment type="similarity">
    <text evidence="2">Belongs to the oxygen-dependent FAD-linked oxidoreductase family.</text>
</comment>
<dbReference type="GO" id="GO:0071949">
    <property type="term" value="F:FAD binding"/>
    <property type="evidence" value="ECO:0007669"/>
    <property type="project" value="InterPro"/>
</dbReference>
<dbReference type="AlphaFoldDB" id="A0A9P6KG71"/>
<organism evidence="7 8">
    <name type="scientific">Lunasporangiospora selenospora</name>
    <dbReference type="NCBI Taxonomy" id="979761"/>
    <lineage>
        <taxon>Eukaryota</taxon>
        <taxon>Fungi</taxon>
        <taxon>Fungi incertae sedis</taxon>
        <taxon>Mucoromycota</taxon>
        <taxon>Mortierellomycotina</taxon>
        <taxon>Mortierellomycetes</taxon>
        <taxon>Mortierellales</taxon>
        <taxon>Mortierellaceae</taxon>
        <taxon>Lunasporangiospora</taxon>
    </lineage>
</organism>
<dbReference type="InterPro" id="IPR006094">
    <property type="entry name" value="Oxid_FAD_bind_N"/>
</dbReference>
<dbReference type="Proteomes" id="UP000780801">
    <property type="component" value="Unassembled WGS sequence"/>
</dbReference>
<name>A0A9P6KG71_9FUNG</name>
<dbReference type="InterPro" id="IPR016169">
    <property type="entry name" value="FAD-bd_PCMH_sub2"/>
</dbReference>
<evidence type="ECO:0000256" key="5">
    <source>
        <dbReference type="ARBA" id="ARBA00023002"/>
    </source>
</evidence>
<dbReference type="Gene3D" id="3.30.465.10">
    <property type="match status" value="1"/>
</dbReference>
<dbReference type="PROSITE" id="PS51387">
    <property type="entry name" value="FAD_PCMH"/>
    <property type="match status" value="1"/>
</dbReference>
<feature type="domain" description="FAD-binding PCMH-type" evidence="6">
    <location>
        <begin position="1"/>
        <end position="112"/>
    </location>
</feature>
<comment type="cofactor">
    <cofactor evidence="1">
        <name>FAD</name>
        <dbReference type="ChEBI" id="CHEBI:57692"/>
    </cofactor>
</comment>
<dbReference type="EMBL" id="JAABOA010000425">
    <property type="protein sequence ID" value="KAF9584394.1"/>
    <property type="molecule type" value="Genomic_DNA"/>
</dbReference>
<evidence type="ECO:0000256" key="3">
    <source>
        <dbReference type="ARBA" id="ARBA00022630"/>
    </source>
</evidence>
<dbReference type="PANTHER" id="PTHR42973:SF39">
    <property type="entry name" value="FAD-BINDING PCMH-TYPE DOMAIN-CONTAINING PROTEIN"/>
    <property type="match status" value="1"/>
</dbReference>
<sequence length="368" mass="39960">MDTKTGIATIGAGVRLGPLYSKLWAAGQYLIPAGTCPSVGIGGIALGGGLGMVGRKYGILTDSIVGMTLISAKGAILKVSAKSNSELFWALRGAGGGSFGLVTEFQIQAYKAPPQITTMVYTFPLKSYQAVIEGYGNWGKSIPEEIFGAMSVRNSGIELRLNYLGSKSQAQKIVKSLFAKTGSPATTDGKEGSWYQAATKWAGSGSLENPNLNAHRYHRGGSLLYRRTMSRMEVDTVYKYLSNLPKGASSAYLIIDIWGGKIDRPSSAAAFDNHRGVYYGFDFGITWKDSSNTPGVNCDECLFWSASFRKDLYNLYGGPLEAYQNYIERDLPKSLEAYYGSSLPHLKQVKKMFDPNNVFSFPQSIPLP</sequence>
<dbReference type="OrthoDB" id="415825at2759"/>
<dbReference type="InterPro" id="IPR050416">
    <property type="entry name" value="FAD-linked_Oxidoreductase"/>
</dbReference>
<proteinExistence type="inferred from homology"/>
<keyword evidence="8" id="KW-1185">Reference proteome</keyword>